<organism evidence="2 3">
    <name type="scientific">Parasitella parasitica</name>
    <dbReference type="NCBI Taxonomy" id="35722"/>
    <lineage>
        <taxon>Eukaryota</taxon>
        <taxon>Fungi</taxon>
        <taxon>Fungi incertae sedis</taxon>
        <taxon>Mucoromycota</taxon>
        <taxon>Mucoromycotina</taxon>
        <taxon>Mucoromycetes</taxon>
        <taxon>Mucorales</taxon>
        <taxon>Mucorineae</taxon>
        <taxon>Mucoraceae</taxon>
        <taxon>Parasitella</taxon>
    </lineage>
</organism>
<protein>
    <submittedName>
        <fullName evidence="2">Uncharacterized protein</fullName>
    </submittedName>
</protein>
<dbReference type="Proteomes" id="UP000054107">
    <property type="component" value="Unassembled WGS sequence"/>
</dbReference>
<dbReference type="EMBL" id="LN731500">
    <property type="protein sequence ID" value="CEP14568.1"/>
    <property type="molecule type" value="Genomic_DNA"/>
</dbReference>
<evidence type="ECO:0000256" key="1">
    <source>
        <dbReference type="SAM" id="MobiDB-lite"/>
    </source>
</evidence>
<sequence length="87" mass="10049">MMQESNSGGQSELDHSEMQYQTTDLGQASPQWSSQSISFIHKKLYEWGQLVHLVVGRLIQDDREIAAELSNGFSSRFYQRMIWVVIL</sequence>
<gene>
    <name evidence="2" type="primary">PARPA_08758.1 scaffold 34525</name>
</gene>
<accession>A0A0B7N834</accession>
<proteinExistence type="predicted"/>
<feature type="compositionally biased region" description="Polar residues" evidence="1">
    <location>
        <begin position="1"/>
        <end position="10"/>
    </location>
</feature>
<feature type="compositionally biased region" description="Polar residues" evidence="1">
    <location>
        <begin position="18"/>
        <end position="29"/>
    </location>
</feature>
<reference evidence="2 3" key="1">
    <citation type="submission" date="2014-09" db="EMBL/GenBank/DDBJ databases">
        <authorList>
            <person name="Ellenberger Sabrina"/>
        </authorList>
    </citation>
    <scope>NUCLEOTIDE SEQUENCE [LARGE SCALE GENOMIC DNA]</scope>
    <source>
        <strain evidence="2 3">CBS 412.66</strain>
    </source>
</reference>
<dbReference type="AlphaFoldDB" id="A0A0B7N834"/>
<keyword evidence="3" id="KW-1185">Reference proteome</keyword>
<name>A0A0B7N834_9FUNG</name>
<evidence type="ECO:0000313" key="2">
    <source>
        <dbReference type="EMBL" id="CEP14568.1"/>
    </source>
</evidence>
<feature type="non-terminal residue" evidence="2">
    <location>
        <position position="87"/>
    </location>
</feature>
<evidence type="ECO:0000313" key="3">
    <source>
        <dbReference type="Proteomes" id="UP000054107"/>
    </source>
</evidence>
<feature type="region of interest" description="Disordered" evidence="1">
    <location>
        <begin position="1"/>
        <end position="29"/>
    </location>
</feature>